<dbReference type="InterPro" id="IPR007627">
    <property type="entry name" value="RNA_pol_sigma70_r2"/>
</dbReference>
<comment type="similarity">
    <text evidence="1 6">Belongs to the sigma-70 factor family. ECF subfamily.</text>
</comment>
<dbReference type="PANTHER" id="PTHR43133:SF59">
    <property type="entry name" value="ECF RNA POLYMERASE SIGMA FACTOR SIGR"/>
    <property type="match status" value="1"/>
</dbReference>
<dbReference type="STRING" id="1936003.STSP2_01049"/>
<feature type="domain" description="RNA polymerase sigma factor 70 region 4 type 2" evidence="8">
    <location>
        <begin position="113"/>
        <end position="165"/>
    </location>
</feature>
<reference evidence="10" key="1">
    <citation type="submission" date="2017-02" db="EMBL/GenBank/DDBJ databases">
        <title>Comparative genomics and description of representatives of a novel lineage of planctomycetes thriving in anoxic sediments.</title>
        <authorList>
            <person name="Spring S."/>
            <person name="Bunk B."/>
            <person name="Sproer C."/>
        </authorList>
    </citation>
    <scope>NUCLEOTIDE SEQUENCE [LARGE SCALE GENOMIC DNA]</scope>
    <source>
        <strain evidence="10">ST-NAGAB-D1</strain>
    </source>
</reference>
<keyword evidence="2 6" id="KW-0805">Transcription regulation</keyword>
<dbReference type="GO" id="GO:0016987">
    <property type="term" value="F:sigma factor activity"/>
    <property type="evidence" value="ECO:0007669"/>
    <property type="project" value="UniProtKB-KW"/>
</dbReference>
<dbReference type="InterPro" id="IPR039425">
    <property type="entry name" value="RNA_pol_sigma-70-like"/>
</dbReference>
<dbReference type="RefSeq" id="WP_146660431.1">
    <property type="nucleotide sequence ID" value="NZ_CP019791.1"/>
</dbReference>
<dbReference type="InterPro" id="IPR014284">
    <property type="entry name" value="RNA_pol_sigma-70_dom"/>
</dbReference>
<dbReference type="OrthoDB" id="273082at2"/>
<dbReference type="Pfam" id="PF08281">
    <property type="entry name" value="Sigma70_r4_2"/>
    <property type="match status" value="1"/>
</dbReference>
<keyword evidence="5 6" id="KW-0804">Transcription</keyword>
<dbReference type="Proteomes" id="UP000189674">
    <property type="component" value="Chromosome"/>
</dbReference>
<dbReference type="InterPro" id="IPR013324">
    <property type="entry name" value="RNA_pol_sigma_r3/r4-like"/>
</dbReference>
<dbReference type="EMBL" id="CP019791">
    <property type="protein sequence ID" value="AQT67897.1"/>
    <property type="molecule type" value="Genomic_DNA"/>
</dbReference>
<accession>A0A1U9NJB6</accession>
<organism evidence="9 10">
    <name type="scientific">Anaerohalosphaera lusitana</name>
    <dbReference type="NCBI Taxonomy" id="1936003"/>
    <lineage>
        <taxon>Bacteria</taxon>
        <taxon>Pseudomonadati</taxon>
        <taxon>Planctomycetota</taxon>
        <taxon>Phycisphaerae</taxon>
        <taxon>Sedimentisphaerales</taxon>
        <taxon>Anaerohalosphaeraceae</taxon>
        <taxon>Anaerohalosphaera</taxon>
    </lineage>
</organism>
<keyword evidence="3 6" id="KW-0731">Sigma factor</keyword>
<keyword evidence="10" id="KW-1185">Reference proteome</keyword>
<dbReference type="NCBIfam" id="TIGR02937">
    <property type="entry name" value="sigma70-ECF"/>
    <property type="match status" value="1"/>
</dbReference>
<evidence type="ECO:0000256" key="6">
    <source>
        <dbReference type="RuleBase" id="RU000716"/>
    </source>
</evidence>
<dbReference type="InterPro" id="IPR000838">
    <property type="entry name" value="RNA_pol_sigma70_ECF_CS"/>
</dbReference>
<evidence type="ECO:0000256" key="3">
    <source>
        <dbReference type="ARBA" id="ARBA00023082"/>
    </source>
</evidence>
<sequence length="193" mass="22177">MKNRDSFQKTALIHLTQVYRAAFALSGSHDLAEDLTQTTFAKAYQRYRTFKKGSNCKAWLMTILRNTWIDELRRKKLETCSLDAGEYELPHPVEKEETSWTDSDDLLENFGDEQIISALGQLPDDQRLTIYLTDVEEMSHEEVAQILDVAVGTVKSRTSRARSALRNLLQDYSRTEKSNFAEAENEPPEQRAI</sequence>
<dbReference type="SUPFAM" id="SSF88659">
    <property type="entry name" value="Sigma3 and sigma4 domains of RNA polymerase sigma factors"/>
    <property type="match status" value="1"/>
</dbReference>
<dbReference type="Gene3D" id="1.10.1740.10">
    <property type="match status" value="1"/>
</dbReference>
<evidence type="ECO:0000259" key="8">
    <source>
        <dbReference type="Pfam" id="PF08281"/>
    </source>
</evidence>
<dbReference type="PANTHER" id="PTHR43133">
    <property type="entry name" value="RNA POLYMERASE ECF-TYPE SIGMA FACTO"/>
    <property type="match status" value="1"/>
</dbReference>
<evidence type="ECO:0000256" key="2">
    <source>
        <dbReference type="ARBA" id="ARBA00023015"/>
    </source>
</evidence>
<protein>
    <recommendedName>
        <fullName evidence="6">RNA polymerase sigma factor</fullName>
    </recommendedName>
</protein>
<dbReference type="CDD" id="cd06171">
    <property type="entry name" value="Sigma70_r4"/>
    <property type="match status" value="1"/>
</dbReference>
<evidence type="ECO:0000256" key="4">
    <source>
        <dbReference type="ARBA" id="ARBA00023125"/>
    </source>
</evidence>
<evidence type="ECO:0000313" key="9">
    <source>
        <dbReference type="EMBL" id="AQT67897.1"/>
    </source>
</evidence>
<evidence type="ECO:0000256" key="5">
    <source>
        <dbReference type="ARBA" id="ARBA00023163"/>
    </source>
</evidence>
<name>A0A1U9NJB6_9BACT</name>
<evidence type="ECO:0000256" key="1">
    <source>
        <dbReference type="ARBA" id="ARBA00010641"/>
    </source>
</evidence>
<feature type="domain" description="RNA polymerase sigma-70 region 2" evidence="7">
    <location>
        <begin position="14"/>
        <end position="76"/>
    </location>
</feature>
<dbReference type="Gene3D" id="1.10.10.10">
    <property type="entry name" value="Winged helix-like DNA-binding domain superfamily/Winged helix DNA-binding domain"/>
    <property type="match status" value="1"/>
</dbReference>
<evidence type="ECO:0000313" key="10">
    <source>
        <dbReference type="Proteomes" id="UP000189674"/>
    </source>
</evidence>
<dbReference type="InterPro" id="IPR013325">
    <property type="entry name" value="RNA_pol_sigma_r2"/>
</dbReference>
<dbReference type="GO" id="GO:0006352">
    <property type="term" value="P:DNA-templated transcription initiation"/>
    <property type="evidence" value="ECO:0007669"/>
    <property type="project" value="InterPro"/>
</dbReference>
<gene>
    <name evidence="9" type="primary">sigW_1</name>
    <name evidence="9" type="ORF">STSP2_01049</name>
</gene>
<dbReference type="PROSITE" id="PS01063">
    <property type="entry name" value="SIGMA70_ECF"/>
    <property type="match status" value="1"/>
</dbReference>
<dbReference type="KEGG" id="alus:STSP2_01049"/>
<dbReference type="AlphaFoldDB" id="A0A1U9NJB6"/>
<evidence type="ECO:0000259" key="7">
    <source>
        <dbReference type="Pfam" id="PF04542"/>
    </source>
</evidence>
<proteinExistence type="inferred from homology"/>
<dbReference type="InterPro" id="IPR036388">
    <property type="entry name" value="WH-like_DNA-bd_sf"/>
</dbReference>
<dbReference type="GO" id="GO:0003677">
    <property type="term" value="F:DNA binding"/>
    <property type="evidence" value="ECO:0007669"/>
    <property type="project" value="UniProtKB-KW"/>
</dbReference>
<dbReference type="Pfam" id="PF04542">
    <property type="entry name" value="Sigma70_r2"/>
    <property type="match status" value="1"/>
</dbReference>
<dbReference type="InterPro" id="IPR013249">
    <property type="entry name" value="RNA_pol_sigma70_r4_t2"/>
</dbReference>
<dbReference type="SUPFAM" id="SSF88946">
    <property type="entry name" value="Sigma2 domain of RNA polymerase sigma factors"/>
    <property type="match status" value="1"/>
</dbReference>
<keyword evidence="4 6" id="KW-0238">DNA-binding</keyword>